<evidence type="ECO:0000313" key="5">
    <source>
        <dbReference type="EMBL" id="NHC35844.1"/>
    </source>
</evidence>
<reference evidence="5 6" key="1">
    <citation type="journal article" date="2015" name="Genome Announc.">
        <title>Draft Genome Sequence of the Terrestrial Cyanobacterium Scytonema millei VB511283, Isolated from Eastern India.</title>
        <authorList>
            <person name="Sen D."/>
            <person name="Chandrababunaidu M.M."/>
            <person name="Singh D."/>
            <person name="Sanghi N."/>
            <person name="Ghorai A."/>
            <person name="Mishra G.P."/>
            <person name="Madduluri M."/>
            <person name="Adhikary S.P."/>
            <person name="Tripathy S."/>
        </authorList>
    </citation>
    <scope>NUCLEOTIDE SEQUENCE [LARGE SCALE GENOMIC DNA]</scope>
    <source>
        <strain evidence="5 6">VB511283</strain>
    </source>
</reference>
<feature type="signal peptide" evidence="3">
    <location>
        <begin position="1"/>
        <end position="27"/>
    </location>
</feature>
<evidence type="ECO:0000259" key="4">
    <source>
        <dbReference type="Pfam" id="PF01551"/>
    </source>
</evidence>
<name>A0A9X5E640_9CYAN</name>
<dbReference type="EMBL" id="JTJC03000003">
    <property type="protein sequence ID" value="NHC35844.1"/>
    <property type="molecule type" value="Genomic_DNA"/>
</dbReference>
<dbReference type="CDD" id="cd12797">
    <property type="entry name" value="M23_peptidase"/>
    <property type="match status" value="1"/>
</dbReference>
<comment type="caution">
    <text evidence="5">The sequence shown here is derived from an EMBL/GenBank/DDBJ whole genome shotgun (WGS) entry which is preliminary data.</text>
</comment>
<dbReference type="Gene3D" id="2.70.70.10">
    <property type="entry name" value="Glucose Permease (Domain IIA)"/>
    <property type="match status" value="1"/>
</dbReference>
<gene>
    <name evidence="5" type="ORF">QH73_0014480</name>
</gene>
<evidence type="ECO:0000313" key="6">
    <source>
        <dbReference type="Proteomes" id="UP000031532"/>
    </source>
</evidence>
<feature type="domain" description="M23ase beta-sheet core" evidence="4">
    <location>
        <begin position="232"/>
        <end position="320"/>
    </location>
</feature>
<keyword evidence="6" id="KW-1185">Reference proteome</keyword>
<dbReference type="InterPro" id="IPR011055">
    <property type="entry name" value="Dup_hybrid_motif"/>
</dbReference>
<dbReference type="GO" id="GO:0004222">
    <property type="term" value="F:metalloendopeptidase activity"/>
    <property type="evidence" value="ECO:0007669"/>
    <property type="project" value="TreeGrafter"/>
</dbReference>
<evidence type="ECO:0000256" key="1">
    <source>
        <dbReference type="ARBA" id="ARBA00022729"/>
    </source>
</evidence>
<keyword evidence="1 3" id="KW-0732">Signal</keyword>
<dbReference type="SUPFAM" id="SSF51261">
    <property type="entry name" value="Duplicated hybrid motif"/>
    <property type="match status" value="1"/>
</dbReference>
<feature type="chain" id="PRO_5040993834" evidence="3">
    <location>
        <begin position="28"/>
        <end position="426"/>
    </location>
</feature>
<dbReference type="InterPro" id="IPR016047">
    <property type="entry name" value="M23ase_b-sheet_dom"/>
</dbReference>
<organism evidence="5 6">
    <name type="scientific">Scytonema millei VB511283</name>
    <dbReference type="NCBI Taxonomy" id="1245923"/>
    <lineage>
        <taxon>Bacteria</taxon>
        <taxon>Bacillati</taxon>
        <taxon>Cyanobacteriota</taxon>
        <taxon>Cyanophyceae</taxon>
        <taxon>Nostocales</taxon>
        <taxon>Scytonemataceae</taxon>
        <taxon>Scytonema</taxon>
    </lineage>
</organism>
<evidence type="ECO:0000256" key="2">
    <source>
        <dbReference type="SAM" id="MobiDB-lite"/>
    </source>
</evidence>
<proteinExistence type="predicted"/>
<dbReference type="Pfam" id="PF01551">
    <property type="entry name" value="Peptidase_M23"/>
    <property type="match status" value="1"/>
</dbReference>
<dbReference type="InterPro" id="IPR050570">
    <property type="entry name" value="Cell_wall_metabolism_enzyme"/>
</dbReference>
<evidence type="ECO:0000256" key="3">
    <source>
        <dbReference type="SAM" id="SignalP"/>
    </source>
</evidence>
<protein>
    <submittedName>
        <fullName evidence="5">M23 family metallopeptidase</fullName>
    </submittedName>
</protein>
<accession>A0A9X5E640</accession>
<dbReference type="RefSeq" id="WP_132867041.1">
    <property type="nucleotide sequence ID" value="NZ_JTJC03000003.1"/>
</dbReference>
<feature type="region of interest" description="Disordered" evidence="2">
    <location>
        <begin position="62"/>
        <end position="91"/>
    </location>
</feature>
<dbReference type="OrthoDB" id="9805070at2"/>
<dbReference type="PANTHER" id="PTHR21666">
    <property type="entry name" value="PEPTIDASE-RELATED"/>
    <property type="match status" value="1"/>
</dbReference>
<sequence length="426" mass="45862">MPTNSKHIFLISFISISSLLGGNLVLAQSEAAIDNSLNTSPSPDVQINSKSVKTERWQKLQQKLNTAPVRRSPNLPDNPAPDPSGAYIDPTGYSLGATTGYEAPSSIILKSRISGCRAVARPGLSSLCRPSLRQQRMRQLARSRNFGRSVAPLDRHSVANGIKPIQLGPIDITAEGFRVATNLKTQRSVLSYQYRDPEAQGQGNFMFPLTVPSPVTSVFGWRVHPLFGDFSFHSGTDIGAPLGTPVLAAYPGTVEVADYVGGYGLTVVLNHNKNTLQTLYGHLSEIFVSPGETILQGTVIGRVGSTGNSTGPHLHFETRQLTANGWIVANPEAYLKTGLARLDKAIRLANSQPRHHETAMPATVREAIVASASSTRFNFEIKQVDLDGLVARDPGAELESAVVQLVNALRGDRNAVSRSEELGVRG</sequence>
<dbReference type="PANTHER" id="PTHR21666:SF289">
    <property type="entry name" value="L-ALA--D-GLU ENDOPEPTIDASE"/>
    <property type="match status" value="1"/>
</dbReference>
<dbReference type="AlphaFoldDB" id="A0A9X5E640"/>
<dbReference type="Proteomes" id="UP000031532">
    <property type="component" value="Unassembled WGS sequence"/>
</dbReference>